<name>A0A914VK45_9BILA</name>
<keyword evidence="1" id="KW-1185">Reference proteome</keyword>
<evidence type="ECO:0000313" key="1">
    <source>
        <dbReference type="Proteomes" id="UP000887566"/>
    </source>
</evidence>
<protein>
    <submittedName>
        <fullName evidence="2">Uncharacterized protein</fullName>
    </submittedName>
</protein>
<organism evidence="1 2">
    <name type="scientific">Plectus sambesii</name>
    <dbReference type="NCBI Taxonomy" id="2011161"/>
    <lineage>
        <taxon>Eukaryota</taxon>
        <taxon>Metazoa</taxon>
        <taxon>Ecdysozoa</taxon>
        <taxon>Nematoda</taxon>
        <taxon>Chromadorea</taxon>
        <taxon>Plectida</taxon>
        <taxon>Plectina</taxon>
        <taxon>Plectoidea</taxon>
        <taxon>Plectidae</taxon>
        <taxon>Plectus</taxon>
    </lineage>
</organism>
<proteinExistence type="predicted"/>
<sequence>MEEAATASTPLALIYQLGWGPSEAHPGFDSRSSWSRPWRRCCSAGGSVPGRRCHDAQSLAIGDHPVPSIVMYQGVLFALNPGQAGATNPLRIHAGPSLI</sequence>
<dbReference type="Proteomes" id="UP000887566">
    <property type="component" value="Unplaced"/>
</dbReference>
<evidence type="ECO:0000313" key="2">
    <source>
        <dbReference type="WBParaSite" id="PSAMB.scaffold2110size25336.g16431.t1"/>
    </source>
</evidence>
<reference evidence="2" key="1">
    <citation type="submission" date="2022-11" db="UniProtKB">
        <authorList>
            <consortium name="WormBaseParasite"/>
        </authorList>
    </citation>
    <scope>IDENTIFICATION</scope>
</reference>
<dbReference type="AlphaFoldDB" id="A0A914VK45"/>
<dbReference type="WBParaSite" id="PSAMB.scaffold2110size25336.g16431.t1">
    <property type="protein sequence ID" value="PSAMB.scaffold2110size25336.g16431.t1"/>
    <property type="gene ID" value="PSAMB.scaffold2110size25336.g16431"/>
</dbReference>
<accession>A0A914VK45</accession>